<feature type="compositionally biased region" description="Polar residues" evidence="2">
    <location>
        <begin position="8"/>
        <end position="22"/>
    </location>
</feature>
<dbReference type="AlphaFoldDB" id="A0A6G1EYK7"/>
<proteinExistence type="predicted"/>
<dbReference type="InterPro" id="IPR000210">
    <property type="entry name" value="BTB/POZ_dom"/>
</dbReference>
<dbReference type="InterPro" id="IPR002083">
    <property type="entry name" value="MATH/TRAF_dom"/>
</dbReference>
<dbReference type="Gene3D" id="3.30.710.10">
    <property type="entry name" value="Potassium Channel Kv1.1, Chain A"/>
    <property type="match status" value="1"/>
</dbReference>
<name>A0A6G1EYK7_9ORYZ</name>
<reference evidence="4 5" key="1">
    <citation type="submission" date="2019-11" db="EMBL/GenBank/DDBJ databases">
        <title>Whole genome sequence of Oryza granulata.</title>
        <authorList>
            <person name="Li W."/>
        </authorList>
    </citation>
    <scope>NUCLEOTIDE SEQUENCE [LARGE SCALE GENOMIC DNA]</scope>
    <source>
        <strain evidence="5">cv. Menghai</strain>
        <tissue evidence="4">Leaf</tissue>
    </source>
</reference>
<keyword evidence="5" id="KW-1185">Reference proteome</keyword>
<dbReference type="PANTHER" id="PTHR26379">
    <property type="entry name" value="BTB/POZ AND MATH DOMAIN-CONTAINING PROTEIN 1"/>
    <property type="match status" value="1"/>
</dbReference>
<protein>
    <recommendedName>
        <fullName evidence="3">BTB domain-containing protein</fullName>
    </recommendedName>
</protein>
<dbReference type="Pfam" id="PF22486">
    <property type="entry name" value="MATH_2"/>
    <property type="match status" value="1"/>
</dbReference>
<organism evidence="4 5">
    <name type="scientific">Oryza meyeriana var. granulata</name>
    <dbReference type="NCBI Taxonomy" id="110450"/>
    <lineage>
        <taxon>Eukaryota</taxon>
        <taxon>Viridiplantae</taxon>
        <taxon>Streptophyta</taxon>
        <taxon>Embryophyta</taxon>
        <taxon>Tracheophyta</taxon>
        <taxon>Spermatophyta</taxon>
        <taxon>Magnoliopsida</taxon>
        <taxon>Liliopsida</taxon>
        <taxon>Poales</taxon>
        <taxon>Poaceae</taxon>
        <taxon>BOP clade</taxon>
        <taxon>Oryzoideae</taxon>
        <taxon>Oryzeae</taxon>
        <taxon>Oryzinae</taxon>
        <taxon>Oryza</taxon>
        <taxon>Oryza meyeriana</taxon>
    </lineage>
</organism>
<dbReference type="Pfam" id="PF00651">
    <property type="entry name" value="BTB"/>
    <property type="match status" value="1"/>
</dbReference>
<comment type="caution">
    <text evidence="4">The sequence shown here is derived from an EMBL/GenBank/DDBJ whole genome shotgun (WGS) entry which is preliminary data.</text>
</comment>
<dbReference type="SUPFAM" id="SSF49599">
    <property type="entry name" value="TRAF domain-like"/>
    <property type="match status" value="1"/>
</dbReference>
<feature type="compositionally biased region" description="Polar residues" evidence="2">
    <location>
        <begin position="31"/>
        <end position="45"/>
    </location>
</feature>
<feature type="region of interest" description="Disordered" evidence="2">
    <location>
        <begin position="1"/>
        <end position="94"/>
    </location>
</feature>
<dbReference type="InterPro" id="IPR008974">
    <property type="entry name" value="TRAF-like"/>
</dbReference>
<evidence type="ECO:0000256" key="1">
    <source>
        <dbReference type="ARBA" id="ARBA00004906"/>
    </source>
</evidence>
<dbReference type="InterPro" id="IPR045005">
    <property type="entry name" value="BPM1-6"/>
</dbReference>
<evidence type="ECO:0000256" key="2">
    <source>
        <dbReference type="SAM" id="MobiDB-lite"/>
    </source>
</evidence>
<dbReference type="SUPFAM" id="SSF54695">
    <property type="entry name" value="POZ domain"/>
    <property type="match status" value="1"/>
</dbReference>
<dbReference type="PROSITE" id="PS50097">
    <property type="entry name" value="BTB"/>
    <property type="match status" value="1"/>
</dbReference>
<dbReference type="GO" id="GO:0016567">
    <property type="term" value="P:protein ubiquitination"/>
    <property type="evidence" value="ECO:0007669"/>
    <property type="project" value="InterPro"/>
</dbReference>
<dbReference type="OrthoDB" id="693575at2759"/>
<dbReference type="EMBL" id="SPHZ02000002">
    <property type="protein sequence ID" value="KAF0929714.1"/>
    <property type="molecule type" value="Genomic_DNA"/>
</dbReference>
<evidence type="ECO:0000313" key="5">
    <source>
        <dbReference type="Proteomes" id="UP000479710"/>
    </source>
</evidence>
<dbReference type="Proteomes" id="UP000479710">
    <property type="component" value="Unassembled WGS sequence"/>
</dbReference>
<dbReference type="PANTHER" id="PTHR26379:SF382">
    <property type="entry name" value="OS10G0435900 PROTEIN"/>
    <property type="match status" value="1"/>
</dbReference>
<feature type="domain" description="BTB" evidence="3">
    <location>
        <begin position="211"/>
        <end position="256"/>
    </location>
</feature>
<evidence type="ECO:0000313" key="4">
    <source>
        <dbReference type="EMBL" id="KAF0929714.1"/>
    </source>
</evidence>
<dbReference type="Gene3D" id="2.60.210.10">
    <property type="entry name" value="Apoptosis, Tumor Necrosis Factor Receptor Associated Protein 2, Chain A"/>
    <property type="match status" value="1"/>
</dbReference>
<evidence type="ECO:0000259" key="3">
    <source>
        <dbReference type="PROSITE" id="PS50097"/>
    </source>
</evidence>
<accession>A0A6G1EYK7</accession>
<comment type="pathway">
    <text evidence="1">Protein modification; protein ubiquitination.</text>
</comment>
<dbReference type="CDD" id="cd00121">
    <property type="entry name" value="MATH"/>
    <property type="match status" value="1"/>
</dbReference>
<sequence>MEMEMAVESTSASVPRLTQSIRQPEDDVRTTPCTSPSLHTSSQFGADTCVVGPSAPTLDNARAQSSTDTRAGDDAGPSTPVQDTMRDQSACDTRQEQSTSEYILFYLVLDDNVAGEPVMARATFSLLDQDGKPVPAYTFTTPMCNFSMNRSQGYENFIKREDLERSGHLKDDSFAVGCLVVVTNEAPSVEVPPPLDMHLHYGHLLSSKQCTDIEFLVGKEMFAAHQLVLTACSSVFMAELFEPTKEGSYTKGVTDR</sequence>
<gene>
    <name evidence="4" type="ORF">E2562_024407</name>
</gene>
<dbReference type="InterPro" id="IPR011333">
    <property type="entry name" value="SKP1/BTB/POZ_sf"/>
</dbReference>